<dbReference type="PANTHER" id="PTHR31236">
    <property type="entry name" value="BURP DOMAIN PROTEIN USPL1-LIKE"/>
    <property type="match status" value="1"/>
</dbReference>
<dbReference type="PANTHER" id="PTHR31236:SF2">
    <property type="entry name" value="BURP DOMAIN PROTEIN RD22"/>
    <property type="match status" value="1"/>
</dbReference>
<evidence type="ECO:0000313" key="2">
    <source>
        <dbReference type="EMBL" id="EMS48341.1"/>
    </source>
</evidence>
<dbReference type="Pfam" id="PF03181">
    <property type="entry name" value="BURP"/>
    <property type="match status" value="1"/>
</dbReference>
<feature type="region of interest" description="Disordered" evidence="1">
    <location>
        <begin position="1"/>
        <end position="26"/>
    </location>
</feature>
<dbReference type="EMBL" id="KD251099">
    <property type="protein sequence ID" value="EMS48341.1"/>
    <property type="molecule type" value="Genomic_DNA"/>
</dbReference>
<gene>
    <name evidence="2" type="ORF">TRIUR3_05844</name>
</gene>
<feature type="compositionally biased region" description="Basic and acidic residues" evidence="1">
    <location>
        <begin position="1"/>
        <end position="11"/>
    </location>
</feature>
<dbReference type="STRING" id="4572.M7YN30"/>
<dbReference type="OMA" id="SPDRYWN"/>
<dbReference type="AlphaFoldDB" id="M7YN30"/>
<dbReference type="PROSITE" id="PS51277">
    <property type="entry name" value="BURP"/>
    <property type="match status" value="1"/>
</dbReference>
<accession>M7YN30</accession>
<dbReference type="eggNOG" id="ENOG502QQHP">
    <property type="taxonomic scope" value="Eukaryota"/>
</dbReference>
<name>M7YN30_TRIUA</name>
<dbReference type="InterPro" id="IPR004873">
    <property type="entry name" value="BURP_dom"/>
</dbReference>
<evidence type="ECO:0000256" key="1">
    <source>
        <dbReference type="SAM" id="MobiDB-lite"/>
    </source>
</evidence>
<proteinExistence type="predicted"/>
<dbReference type="SMART" id="SM01045">
    <property type="entry name" value="BURP"/>
    <property type="match status" value="1"/>
</dbReference>
<sequence length="322" mass="34967">MAKGDEPRGPRGDQVASVEHAAGAPTPEQYWKSALPDTPMPSSLSQLLNTSSASVGEHRKPRGIAVGIWAFHYFDHYDATETHLLHMTDDPAAALFFLEKDLRMHTSRRKLTKVLHFMATSGAGERFLPRSEAGAIPFSSGEVPEILSRFSVMPDSVEAAEMARTLHVCEAPAAEGEKKWCATSLESMVDFTTSSLGTSHVRAVSTVVGKEGTPSQEYTLTGVKRAGTDQLVVCHAEPYAYAVFACHLTRATRAYTLSMVGEDGTAVEAVAVCHADTAGWNPRHIAFQVLNVKPGTVPVCHLVPQDHVVWTRSLTFASYLYV</sequence>
<organism evidence="2">
    <name type="scientific">Triticum urartu</name>
    <name type="common">Red wild einkorn</name>
    <name type="synonym">Crithodium urartu</name>
    <dbReference type="NCBI Taxonomy" id="4572"/>
    <lineage>
        <taxon>Eukaryota</taxon>
        <taxon>Viridiplantae</taxon>
        <taxon>Streptophyta</taxon>
        <taxon>Embryophyta</taxon>
        <taxon>Tracheophyta</taxon>
        <taxon>Spermatophyta</taxon>
        <taxon>Magnoliopsida</taxon>
        <taxon>Liliopsida</taxon>
        <taxon>Poales</taxon>
        <taxon>Poaceae</taxon>
        <taxon>BOP clade</taxon>
        <taxon>Pooideae</taxon>
        <taxon>Triticodae</taxon>
        <taxon>Triticeae</taxon>
        <taxon>Triticinae</taxon>
        <taxon>Triticum</taxon>
    </lineage>
</organism>
<reference evidence="2" key="1">
    <citation type="journal article" date="2013" name="Nature">
        <title>Draft genome of the wheat A-genome progenitor Triticum urartu.</title>
        <authorList>
            <person name="Ling H.Q."/>
            <person name="Zhao S."/>
            <person name="Liu D."/>
            <person name="Wang J."/>
            <person name="Sun H."/>
            <person name="Zhang C."/>
            <person name="Fan H."/>
            <person name="Li D."/>
            <person name="Dong L."/>
            <person name="Tao Y."/>
            <person name="Gao C."/>
            <person name="Wu H."/>
            <person name="Li Y."/>
            <person name="Cui Y."/>
            <person name="Guo X."/>
            <person name="Zheng S."/>
            <person name="Wang B."/>
            <person name="Yu K."/>
            <person name="Liang Q."/>
            <person name="Yang W."/>
            <person name="Lou X."/>
            <person name="Chen J."/>
            <person name="Feng M."/>
            <person name="Jian J."/>
            <person name="Zhang X."/>
            <person name="Luo G."/>
            <person name="Jiang Y."/>
            <person name="Liu J."/>
            <person name="Wang Z."/>
            <person name="Sha Y."/>
            <person name="Zhang B."/>
            <person name="Wu H."/>
            <person name="Tang D."/>
            <person name="Shen Q."/>
            <person name="Xue P."/>
            <person name="Zou S."/>
            <person name="Wang X."/>
            <person name="Liu X."/>
            <person name="Wang F."/>
            <person name="Yang Y."/>
            <person name="An X."/>
            <person name="Dong Z."/>
            <person name="Zhang K."/>
            <person name="Zhang X."/>
            <person name="Luo M.C."/>
            <person name="Dvorak J."/>
            <person name="Tong Y."/>
            <person name="Wang J."/>
            <person name="Yang H."/>
            <person name="Li Z."/>
            <person name="Wang D."/>
            <person name="Zhang A."/>
            <person name="Wang J."/>
        </authorList>
    </citation>
    <scope>NUCLEOTIDE SEQUENCE</scope>
</reference>
<dbReference type="InterPro" id="IPR044816">
    <property type="entry name" value="BURP"/>
</dbReference>
<protein>
    <submittedName>
        <fullName evidence="2">Uncharacterized protein</fullName>
    </submittedName>
</protein>